<dbReference type="AlphaFoldDB" id="A0A974SLM0"/>
<proteinExistence type="inferred from homology"/>
<feature type="active site" evidence="4">
    <location>
        <position position="55"/>
    </location>
</feature>
<sequence length="188" mass="20403">MRTRQQLDTLASNRQELLVPASLSDIPLTRIDGTPARLADHGGKVLLIVNVASKCGLTPQYEGLQKLYAQKQAQGLEILGFPANNFGAQEPGTEAEISTFCSTNYGVTFPLFQKISVAGEDRHPLYDALVAACPHAEGAETMRARLSGYGVKPASDTDVLWNFEKFVIGRDGKVIARFSPMSPPTIRV</sequence>
<name>A0A974SLM0_9HYPH</name>
<dbReference type="Proteomes" id="UP000596427">
    <property type="component" value="Chromosome"/>
</dbReference>
<evidence type="ECO:0000256" key="1">
    <source>
        <dbReference type="ARBA" id="ARBA00006926"/>
    </source>
</evidence>
<keyword evidence="2 5" id="KW-0575">Peroxidase</keyword>
<dbReference type="PROSITE" id="PS51355">
    <property type="entry name" value="GLUTATHIONE_PEROXID_3"/>
    <property type="match status" value="1"/>
</dbReference>
<dbReference type="PRINTS" id="PR01011">
    <property type="entry name" value="GLUTPROXDASE"/>
</dbReference>
<gene>
    <name evidence="6" type="ORF">EZH22_10565</name>
</gene>
<dbReference type="PANTHER" id="PTHR11592">
    <property type="entry name" value="GLUTATHIONE PEROXIDASE"/>
    <property type="match status" value="1"/>
</dbReference>
<dbReference type="EMBL" id="CP063362">
    <property type="protein sequence ID" value="QRG08678.1"/>
    <property type="molecule type" value="Genomic_DNA"/>
</dbReference>
<protein>
    <recommendedName>
        <fullName evidence="5">Glutathione peroxidase</fullName>
    </recommendedName>
</protein>
<dbReference type="InterPro" id="IPR000889">
    <property type="entry name" value="Glutathione_peroxidase"/>
</dbReference>
<keyword evidence="7" id="KW-1185">Reference proteome</keyword>
<dbReference type="GO" id="GO:0034599">
    <property type="term" value="P:cellular response to oxidative stress"/>
    <property type="evidence" value="ECO:0007669"/>
    <property type="project" value="TreeGrafter"/>
</dbReference>
<dbReference type="GO" id="GO:0004601">
    <property type="term" value="F:peroxidase activity"/>
    <property type="evidence" value="ECO:0007669"/>
    <property type="project" value="UniProtKB-KW"/>
</dbReference>
<evidence type="ECO:0000256" key="4">
    <source>
        <dbReference type="PIRSR" id="PIRSR000303-1"/>
    </source>
</evidence>
<comment type="similarity">
    <text evidence="1 5">Belongs to the glutathione peroxidase family.</text>
</comment>
<evidence type="ECO:0000256" key="5">
    <source>
        <dbReference type="RuleBase" id="RU000499"/>
    </source>
</evidence>
<evidence type="ECO:0000256" key="2">
    <source>
        <dbReference type="ARBA" id="ARBA00022559"/>
    </source>
</evidence>
<dbReference type="CDD" id="cd00340">
    <property type="entry name" value="GSH_Peroxidase"/>
    <property type="match status" value="1"/>
</dbReference>
<dbReference type="KEGG" id="xdi:EZH22_10565"/>
<dbReference type="PROSITE" id="PS00460">
    <property type="entry name" value="GLUTATHIONE_PEROXID_1"/>
    <property type="match status" value="1"/>
</dbReference>
<dbReference type="PIRSF" id="PIRSF000303">
    <property type="entry name" value="Glutathion_perox"/>
    <property type="match status" value="1"/>
</dbReference>
<evidence type="ECO:0000313" key="7">
    <source>
        <dbReference type="Proteomes" id="UP000596427"/>
    </source>
</evidence>
<dbReference type="Gene3D" id="3.40.30.10">
    <property type="entry name" value="Glutaredoxin"/>
    <property type="match status" value="1"/>
</dbReference>
<evidence type="ECO:0000313" key="6">
    <source>
        <dbReference type="EMBL" id="QRG08678.1"/>
    </source>
</evidence>
<organism evidence="6 7">
    <name type="scientific">Xanthobacter dioxanivorans</name>
    <dbReference type="NCBI Taxonomy" id="2528964"/>
    <lineage>
        <taxon>Bacteria</taxon>
        <taxon>Pseudomonadati</taxon>
        <taxon>Pseudomonadota</taxon>
        <taxon>Alphaproteobacteria</taxon>
        <taxon>Hyphomicrobiales</taxon>
        <taxon>Xanthobacteraceae</taxon>
        <taxon>Xanthobacter</taxon>
    </lineage>
</organism>
<reference evidence="6 7" key="1">
    <citation type="submission" date="2020-10" db="EMBL/GenBank/DDBJ databases">
        <title>Degradation of 1,4-Dioxane by Xanthobacter sp. YN2, via a Novel Group-2 Soluble Di-Iron Monooxygenase.</title>
        <authorList>
            <person name="Ma F."/>
            <person name="Wang Y."/>
            <person name="Yang J."/>
            <person name="Guo H."/>
            <person name="Su D."/>
            <person name="Yu L."/>
        </authorList>
    </citation>
    <scope>NUCLEOTIDE SEQUENCE [LARGE SCALE GENOMIC DNA]</scope>
    <source>
        <strain evidence="6 7">YN2</strain>
    </source>
</reference>
<dbReference type="Pfam" id="PF00255">
    <property type="entry name" value="GSHPx"/>
    <property type="match status" value="1"/>
</dbReference>
<evidence type="ECO:0000256" key="3">
    <source>
        <dbReference type="ARBA" id="ARBA00023002"/>
    </source>
</evidence>
<dbReference type="InterPro" id="IPR036249">
    <property type="entry name" value="Thioredoxin-like_sf"/>
</dbReference>
<keyword evidence="3 5" id="KW-0560">Oxidoreductase</keyword>
<dbReference type="SUPFAM" id="SSF52833">
    <property type="entry name" value="Thioredoxin-like"/>
    <property type="match status" value="1"/>
</dbReference>
<dbReference type="InterPro" id="IPR029759">
    <property type="entry name" value="GPX_AS"/>
</dbReference>
<dbReference type="PANTHER" id="PTHR11592:SF40">
    <property type="entry name" value="THIOREDOXIN_GLUTATHIONE PEROXIDASE BTUE"/>
    <property type="match status" value="1"/>
</dbReference>
<accession>A0A974SLM0</accession>